<dbReference type="Pfam" id="PF00106">
    <property type="entry name" value="adh_short"/>
    <property type="match status" value="1"/>
</dbReference>
<comment type="similarity">
    <text evidence="1">Belongs to the short-chain dehydrogenases/reductases (SDR) family.</text>
</comment>
<dbReference type="SUPFAM" id="SSF51735">
    <property type="entry name" value="NAD(P)-binding Rossmann-fold domains"/>
    <property type="match status" value="1"/>
</dbReference>
<dbReference type="PANTHER" id="PTHR44196">
    <property type="entry name" value="DEHYDROGENASE/REDUCTASE SDR FAMILY MEMBER 7B"/>
    <property type="match status" value="1"/>
</dbReference>
<evidence type="ECO:0000256" key="2">
    <source>
        <dbReference type="ARBA" id="ARBA00023002"/>
    </source>
</evidence>
<dbReference type="Gene3D" id="3.40.50.720">
    <property type="entry name" value="NAD(P)-binding Rossmann-like Domain"/>
    <property type="match status" value="1"/>
</dbReference>
<evidence type="ECO:0000313" key="3">
    <source>
        <dbReference type="EMBL" id="AYR26322.1"/>
    </source>
</evidence>
<dbReference type="GO" id="GO:0016020">
    <property type="term" value="C:membrane"/>
    <property type="evidence" value="ECO:0007669"/>
    <property type="project" value="TreeGrafter"/>
</dbReference>
<dbReference type="InterPro" id="IPR020904">
    <property type="entry name" value="Sc_DH/Rdtase_CS"/>
</dbReference>
<dbReference type="PANTHER" id="PTHR44196:SF1">
    <property type="entry name" value="DEHYDROGENASE_REDUCTASE SDR FAMILY MEMBER 7B"/>
    <property type="match status" value="1"/>
</dbReference>
<dbReference type="AlphaFoldDB" id="A0AAD0UD65"/>
<evidence type="ECO:0000313" key="4">
    <source>
        <dbReference type="Proteomes" id="UP000269199"/>
    </source>
</evidence>
<dbReference type="RefSeq" id="WP_058896932.1">
    <property type="nucleotide sequence ID" value="NZ_CP024996.1"/>
</dbReference>
<gene>
    <name evidence="3" type="ORF">RC54_22010</name>
</gene>
<dbReference type="PRINTS" id="PR00081">
    <property type="entry name" value="GDHRDH"/>
</dbReference>
<protein>
    <submittedName>
        <fullName evidence="3">Short-chain dehydrogenase</fullName>
    </submittedName>
</protein>
<dbReference type="Proteomes" id="UP000269199">
    <property type="component" value="Chromosome"/>
</dbReference>
<dbReference type="GO" id="GO:0016491">
    <property type="term" value="F:oxidoreductase activity"/>
    <property type="evidence" value="ECO:0007669"/>
    <property type="project" value="UniProtKB-KW"/>
</dbReference>
<proteinExistence type="inferred from homology"/>
<accession>A0AAD0UD65</accession>
<sequence length="258" mass="28249">MKHPRRILITGATGAIGSALAIRYAAPGIHLLLQGRRSELLAGLQWQCLERGAAVETVTLDLCDRQELAAWLDQICQAPLPELVILNAGLNTHIGPRGEPEPWAQVEAVMEVNLRASIFIAQRLLPGMLARGYGQLALMSSLAACFGLPVTPAYCATKAGLKAYGQALRGWLSPRGIEVNVILPGYVNSPMCHDMPGPKPFLWSARRAAQYIQHGLARNRASISFPFPLNWGAWWLQILPTALSLRILGWLGYERHGH</sequence>
<keyword evidence="2" id="KW-0560">Oxidoreductase</keyword>
<evidence type="ECO:0000256" key="1">
    <source>
        <dbReference type="ARBA" id="ARBA00006484"/>
    </source>
</evidence>
<organism evidence="3 4">
    <name type="scientific">Herbaspirillum rubrisubalbicans</name>
    <dbReference type="NCBI Taxonomy" id="80842"/>
    <lineage>
        <taxon>Bacteria</taxon>
        <taxon>Pseudomonadati</taxon>
        <taxon>Pseudomonadota</taxon>
        <taxon>Betaproteobacteria</taxon>
        <taxon>Burkholderiales</taxon>
        <taxon>Oxalobacteraceae</taxon>
        <taxon>Herbaspirillum</taxon>
    </lineage>
</organism>
<dbReference type="InterPro" id="IPR002347">
    <property type="entry name" value="SDR_fam"/>
</dbReference>
<dbReference type="InterPro" id="IPR036291">
    <property type="entry name" value="NAD(P)-bd_dom_sf"/>
</dbReference>
<reference evidence="3 4" key="1">
    <citation type="submission" date="2017-11" db="EMBL/GenBank/DDBJ databases">
        <title>Complete genome sequence of Herbaspirillum rubrisubalbicans DSM 11543.</title>
        <authorList>
            <person name="Chen M."/>
            <person name="An Q."/>
        </authorList>
    </citation>
    <scope>NUCLEOTIDE SEQUENCE [LARGE SCALE GENOMIC DNA]</scope>
    <source>
        <strain evidence="3 4">DSM 11543</strain>
    </source>
</reference>
<name>A0AAD0UD65_9BURK</name>
<dbReference type="PROSITE" id="PS00061">
    <property type="entry name" value="ADH_SHORT"/>
    <property type="match status" value="1"/>
</dbReference>
<dbReference type="EMBL" id="CP024996">
    <property type="protein sequence ID" value="AYR26322.1"/>
    <property type="molecule type" value="Genomic_DNA"/>
</dbReference>